<dbReference type="EMBL" id="JAEHOC010000008">
    <property type="protein sequence ID" value="KAG2439361.1"/>
    <property type="molecule type" value="Genomic_DNA"/>
</dbReference>
<keyword evidence="2" id="KW-1185">Reference proteome</keyword>
<gene>
    <name evidence="1" type="ORF">HXX76_004720</name>
</gene>
<proteinExistence type="predicted"/>
<comment type="caution">
    <text evidence="1">The sequence shown here is derived from an EMBL/GenBank/DDBJ whole genome shotgun (WGS) entry which is preliminary data.</text>
</comment>
<dbReference type="Proteomes" id="UP000650467">
    <property type="component" value="Unassembled WGS sequence"/>
</dbReference>
<evidence type="ECO:0000313" key="1">
    <source>
        <dbReference type="EMBL" id="KAG2439361.1"/>
    </source>
</evidence>
<accession>A0A835W884</accession>
<sequence length="71" mass="7899">MFLLYRNGQLKARIEGANTPALNQQVLSLTPANADVDDLEENPIYLAKMERERIARGETVKDAKGAKKGKK</sequence>
<reference evidence="1" key="1">
    <citation type="journal article" date="2020" name="bioRxiv">
        <title>Comparative genomics of Chlamydomonas.</title>
        <authorList>
            <person name="Craig R.J."/>
            <person name="Hasan A.R."/>
            <person name="Ness R.W."/>
            <person name="Keightley P.D."/>
        </authorList>
    </citation>
    <scope>NUCLEOTIDE SEQUENCE</scope>
    <source>
        <strain evidence="1">SAG 7.73</strain>
    </source>
</reference>
<dbReference type="OrthoDB" id="10263751at2759"/>
<organism evidence="1 2">
    <name type="scientific">Chlamydomonas incerta</name>
    <dbReference type="NCBI Taxonomy" id="51695"/>
    <lineage>
        <taxon>Eukaryota</taxon>
        <taxon>Viridiplantae</taxon>
        <taxon>Chlorophyta</taxon>
        <taxon>core chlorophytes</taxon>
        <taxon>Chlorophyceae</taxon>
        <taxon>CS clade</taxon>
        <taxon>Chlamydomonadales</taxon>
        <taxon>Chlamydomonadaceae</taxon>
        <taxon>Chlamydomonas</taxon>
    </lineage>
</organism>
<evidence type="ECO:0000313" key="2">
    <source>
        <dbReference type="Proteomes" id="UP000650467"/>
    </source>
</evidence>
<protein>
    <submittedName>
        <fullName evidence="1">Uncharacterized protein</fullName>
    </submittedName>
</protein>
<dbReference type="AlphaFoldDB" id="A0A835W884"/>
<name>A0A835W884_CHLIN</name>